<gene>
    <name evidence="1" type="ORF">SDC9_212333</name>
</gene>
<accession>A0A645JLL7</accession>
<evidence type="ECO:0008006" key="2">
    <source>
        <dbReference type="Google" id="ProtNLM"/>
    </source>
</evidence>
<comment type="caution">
    <text evidence="1">The sequence shown here is derived from an EMBL/GenBank/DDBJ whole genome shotgun (WGS) entry which is preliminary data.</text>
</comment>
<organism evidence="1">
    <name type="scientific">bioreactor metagenome</name>
    <dbReference type="NCBI Taxonomy" id="1076179"/>
    <lineage>
        <taxon>unclassified sequences</taxon>
        <taxon>metagenomes</taxon>
        <taxon>ecological metagenomes</taxon>
    </lineage>
</organism>
<evidence type="ECO:0000313" key="1">
    <source>
        <dbReference type="EMBL" id="MPN64558.1"/>
    </source>
</evidence>
<sequence>MRKKIFHILLFILVCFMLLVSCNKVADNDLLNNLQSENSDFNDIINNNQNTNTIYTNENNINEDRKYSAPEDVSKYLHIYGKLPSNFITKKEAQTVNIVENTNRKCVLFPLSASL</sequence>
<dbReference type="PROSITE" id="PS51257">
    <property type="entry name" value="PROKAR_LIPOPROTEIN"/>
    <property type="match status" value="1"/>
</dbReference>
<dbReference type="InterPro" id="IPR053753">
    <property type="entry name" value="RNase_N1/T1-like_sf"/>
</dbReference>
<proteinExistence type="predicted"/>
<name>A0A645JLL7_9ZZZZ</name>
<protein>
    <recommendedName>
        <fullName evidence="2">Lipoprotein</fullName>
    </recommendedName>
</protein>
<reference evidence="1" key="1">
    <citation type="submission" date="2019-08" db="EMBL/GenBank/DDBJ databases">
        <authorList>
            <person name="Kucharzyk K."/>
            <person name="Murdoch R.W."/>
            <person name="Higgins S."/>
            <person name="Loffler F."/>
        </authorList>
    </citation>
    <scope>NUCLEOTIDE SEQUENCE</scope>
</reference>
<dbReference type="EMBL" id="VSSQ01145614">
    <property type="protein sequence ID" value="MPN64558.1"/>
    <property type="molecule type" value="Genomic_DNA"/>
</dbReference>
<dbReference type="Gene3D" id="3.40.20.20">
    <property type="match status" value="1"/>
</dbReference>
<dbReference type="AlphaFoldDB" id="A0A645JLL7"/>